<keyword evidence="2" id="KW-1185">Reference proteome</keyword>
<dbReference type="EMBL" id="CP089982">
    <property type="protein sequence ID" value="WXA95016.1"/>
    <property type="molecule type" value="Genomic_DNA"/>
</dbReference>
<sequence length="169" mass="18558">MQQSYVAAACHANGAHPILALPIDGEEPYDRAMLLESPTPEWQVLHDCLADLAGACHARFAAVVDEGNGLWCVACTKGRSAGIAEDYAADRFYRVEIAPHAKEMRRGVHLSIESRDGDDLYVAESFAALYMLVVWFDGPFEPELVHARLRRALPKVEALTLSLPPESVV</sequence>
<reference evidence="1 2" key="1">
    <citation type="submission" date="2021-12" db="EMBL/GenBank/DDBJ databases">
        <title>Discovery of the Pendulisporaceae a myxobacterial family with distinct sporulation behavior and unique specialized metabolism.</title>
        <authorList>
            <person name="Garcia R."/>
            <person name="Popoff A."/>
            <person name="Bader C.D."/>
            <person name="Loehr J."/>
            <person name="Walesch S."/>
            <person name="Walt C."/>
            <person name="Boldt J."/>
            <person name="Bunk B."/>
            <person name="Haeckl F.J.F.P.J."/>
            <person name="Gunesch A.P."/>
            <person name="Birkelbach J."/>
            <person name="Nuebel U."/>
            <person name="Pietschmann T."/>
            <person name="Bach T."/>
            <person name="Mueller R."/>
        </authorList>
    </citation>
    <scope>NUCLEOTIDE SEQUENCE [LARGE SCALE GENOMIC DNA]</scope>
    <source>
        <strain evidence="1 2">MSr12523</strain>
    </source>
</reference>
<dbReference type="Proteomes" id="UP001379533">
    <property type="component" value="Chromosome"/>
</dbReference>
<name>A0ABZ2KF72_9BACT</name>
<evidence type="ECO:0000313" key="1">
    <source>
        <dbReference type="EMBL" id="WXA95016.1"/>
    </source>
</evidence>
<organism evidence="1 2">
    <name type="scientific">Pendulispora brunnea</name>
    <dbReference type="NCBI Taxonomy" id="2905690"/>
    <lineage>
        <taxon>Bacteria</taxon>
        <taxon>Pseudomonadati</taxon>
        <taxon>Myxococcota</taxon>
        <taxon>Myxococcia</taxon>
        <taxon>Myxococcales</taxon>
        <taxon>Sorangiineae</taxon>
        <taxon>Pendulisporaceae</taxon>
        <taxon>Pendulispora</taxon>
    </lineage>
</organism>
<gene>
    <name evidence="1" type="ORF">LZC95_52425</name>
</gene>
<dbReference type="RefSeq" id="WP_394845626.1">
    <property type="nucleotide sequence ID" value="NZ_CP089982.1"/>
</dbReference>
<evidence type="ECO:0000313" key="2">
    <source>
        <dbReference type="Proteomes" id="UP001379533"/>
    </source>
</evidence>
<accession>A0ABZ2KF72</accession>
<protein>
    <submittedName>
        <fullName evidence="1">Uncharacterized protein</fullName>
    </submittedName>
</protein>
<proteinExistence type="predicted"/>